<reference evidence="2 3" key="1">
    <citation type="submission" date="2019-02" db="EMBL/GenBank/DDBJ databases">
        <authorList>
            <consortium name="Pathogen Informatics"/>
        </authorList>
    </citation>
    <scope>NUCLEOTIDE SEQUENCE [LARGE SCALE GENOMIC DNA]</scope>
    <source>
        <strain evidence="2 3">3012STDY6944375</strain>
    </source>
</reference>
<dbReference type="KEGG" id="ctai:NCTC12078_01008"/>
<keyword evidence="1" id="KW-0812">Transmembrane</keyword>
<organism evidence="2 3">
    <name type="scientific">Chryseobacterium taihuense</name>
    <dbReference type="NCBI Taxonomy" id="1141221"/>
    <lineage>
        <taxon>Bacteria</taxon>
        <taxon>Pseudomonadati</taxon>
        <taxon>Bacteroidota</taxon>
        <taxon>Flavobacteriia</taxon>
        <taxon>Flavobacteriales</taxon>
        <taxon>Weeksellaceae</taxon>
        <taxon>Chryseobacterium group</taxon>
        <taxon>Chryseobacterium</taxon>
    </lineage>
</organism>
<sequence length="128" mass="14916">MPFDFLDGISFITDLLSLDFSGGSVNNDDSKKSGKKRKPKTLFWSVIFLLIALVIFLTGFNEFNIENNLTALAVCSIMGTAFSFVFFYSLYQISWYDFRNLWMFLLFNVSVILMMISLILYIYMQWMV</sequence>
<gene>
    <name evidence="2" type="ORF">NCTC12078_01008</name>
</gene>
<proteinExistence type="predicted"/>
<evidence type="ECO:0000313" key="2">
    <source>
        <dbReference type="EMBL" id="VFB03021.1"/>
    </source>
</evidence>
<evidence type="ECO:0000313" key="3">
    <source>
        <dbReference type="Proteomes" id="UP000290013"/>
    </source>
</evidence>
<accession>A0A4U8W9Q9</accession>
<dbReference type="RefSeq" id="WP_130913741.1">
    <property type="nucleotide sequence ID" value="NZ_LR215974.1"/>
</dbReference>
<protein>
    <submittedName>
        <fullName evidence="2">Uncharacterized protein</fullName>
    </submittedName>
</protein>
<name>A0A4U8W9Q9_9FLAO</name>
<feature type="transmembrane region" description="Helical" evidence="1">
    <location>
        <begin position="103"/>
        <end position="124"/>
    </location>
</feature>
<dbReference type="EMBL" id="LR215974">
    <property type="protein sequence ID" value="VFB03021.1"/>
    <property type="molecule type" value="Genomic_DNA"/>
</dbReference>
<keyword evidence="1" id="KW-0472">Membrane</keyword>
<keyword evidence="1" id="KW-1133">Transmembrane helix</keyword>
<feature type="transmembrane region" description="Helical" evidence="1">
    <location>
        <begin position="41"/>
        <end position="59"/>
    </location>
</feature>
<evidence type="ECO:0000256" key="1">
    <source>
        <dbReference type="SAM" id="Phobius"/>
    </source>
</evidence>
<dbReference type="AlphaFoldDB" id="A0A4U8W9Q9"/>
<feature type="transmembrane region" description="Helical" evidence="1">
    <location>
        <begin position="71"/>
        <end position="91"/>
    </location>
</feature>
<dbReference type="Proteomes" id="UP000290013">
    <property type="component" value="Chromosome"/>
</dbReference>